<keyword evidence="2" id="KW-0805">Transcription regulation</keyword>
<proteinExistence type="inferred from homology"/>
<keyword evidence="3" id="KW-0731">Sigma factor</keyword>
<comment type="similarity">
    <text evidence="1">Belongs to the sigma-70 factor family. ECF subfamily.</text>
</comment>
<dbReference type="SUPFAM" id="SSF88946">
    <property type="entry name" value="Sigma2 domain of RNA polymerase sigma factors"/>
    <property type="match status" value="1"/>
</dbReference>
<gene>
    <name evidence="7" type="ORF">DSL64_22370</name>
</gene>
<dbReference type="InterPro" id="IPR014284">
    <property type="entry name" value="RNA_pol_sigma-70_dom"/>
</dbReference>
<dbReference type="NCBIfam" id="TIGR02937">
    <property type="entry name" value="sigma70-ECF"/>
    <property type="match status" value="1"/>
</dbReference>
<dbReference type="Pfam" id="PF08281">
    <property type="entry name" value="Sigma70_r4_2"/>
    <property type="match status" value="1"/>
</dbReference>
<reference evidence="7 8" key="1">
    <citation type="submission" date="2018-07" db="EMBL/GenBank/DDBJ databases">
        <title>Dyadobacter roseus sp. nov., isolated from rose rhizosphere soil.</title>
        <authorList>
            <person name="Chen L."/>
        </authorList>
    </citation>
    <scope>NUCLEOTIDE SEQUENCE [LARGE SCALE GENOMIC DNA]</scope>
    <source>
        <strain evidence="7 8">RS19</strain>
    </source>
</reference>
<dbReference type="PANTHER" id="PTHR43133:SF62">
    <property type="entry name" value="RNA POLYMERASE SIGMA FACTOR SIGZ"/>
    <property type="match status" value="1"/>
</dbReference>
<feature type="domain" description="RNA polymerase sigma factor 70 region 4 type 2" evidence="6">
    <location>
        <begin position="122"/>
        <end position="174"/>
    </location>
</feature>
<sequence length="188" mass="21721">MRKVTYTESELIVQLKSNNRDAFEYLYERYSPALYGIILKVVKDEEKASDSMQDAFLKIWKNISRYDAEKGTLFTWILNVARNTAIDKLRMEVKTEKVVSLSSVSEIEVTAEATYIPPINLMDLRAIVSRMLPERRILIEMVYFEGYTHEEVSETLQVPLGTVKSRIRKSLQELRYVFGTSSMMSIAG</sequence>
<comment type="caution">
    <text evidence="7">The sequence shown here is derived from an EMBL/GenBank/DDBJ whole genome shotgun (WGS) entry which is preliminary data.</text>
</comment>
<evidence type="ECO:0000259" key="5">
    <source>
        <dbReference type="Pfam" id="PF04542"/>
    </source>
</evidence>
<evidence type="ECO:0000256" key="4">
    <source>
        <dbReference type="ARBA" id="ARBA00023163"/>
    </source>
</evidence>
<name>A0A3D8Y5L1_9BACT</name>
<dbReference type="Gene3D" id="1.10.10.10">
    <property type="entry name" value="Winged helix-like DNA-binding domain superfamily/Winged helix DNA-binding domain"/>
    <property type="match status" value="1"/>
</dbReference>
<protein>
    <submittedName>
        <fullName evidence="7">RNA polymerase sigma factor</fullName>
    </submittedName>
</protein>
<keyword evidence="4" id="KW-0804">Transcription</keyword>
<dbReference type="InterPro" id="IPR013249">
    <property type="entry name" value="RNA_pol_sigma70_r4_t2"/>
</dbReference>
<evidence type="ECO:0000313" key="8">
    <source>
        <dbReference type="Proteomes" id="UP000256373"/>
    </source>
</evidence>
<accession>A0A3D8Y5L1</accession>
<dbReference type="Gene3D" id="1.10.1740.10">
    <property type="match status" value="1"/>
</dbReference>
<dbReference type="InterPro" id="IPR036388">
    <property type="entry name" value="WH-like_DNA-bd_sf"/>
</dbReference>
<dbReference type="InterPro" id="IPR013325">
    <property type="entry name" value="RNA_pol_sigma_r2"/>
</dbReference>
<evidence type="ECO:0000256" key="2">
    <source>
        <dbReference type="ARBA" id="ARBA00023015"/>
    </source>
</evidence>
<evidence type="ECO:0000256" key="3">
    <source>
        <dbReference type="ARBA" id="ARBA00023082"/>
    </source>
</evidence>
<dbReference type="RefSeq" id="WP_115833172.1">
    <property type="nucleotide sequence ID" value="NZ_QNUL01000024.1"/>
</dbReference>
<feature type="domain" description="RNA polymerase sigma-70 region 2" evidence="5">
    <location>
        <begin position="26"/>
        <end position="91"/>
    </location>
</feature>
<dbReference type="InterPro" id="IPR013324">
    <property type="entry name" value="RNA_pol_sigma_r3/r4-like"/>
</dbReference>
<evidence type="ECO:0000259" key="6">
    <source>
        <dbReference type="Pfam" id="PF08281"/>
    </source>
</evidence>
<dbReference type="EMBL" id="QNUL01000024">
    <property type="protein sequence ID" value="REA57873.1"/>
    <property type="molecule type" value="Genomic_DNA"/>
</dbReference>
<dbReference type="PANTHER" id="PTHR43133">
    <property type="entry name" value="RNA POLYMERASE ECF-TYPE SIGMA FACTO"/>
    <property type="match status" value="1"/>
</dbReference>
<dbReference type="GO" id="GO:0003677">
    <property type="term" value="F:DNA binding"/>
    <property type="evidence" value="ECO:0007669"/>
    <property type="project" value="InterPro"/>
</dbReference>
<dbReference type="OrthoDB" id="9784272at2"/>
<dbReference type="InterPro" id="IPR039425">
    <property type="entry name" value="RNA_pol_sigma-70-like"/>
</dbReference>
<dbReference type="InterPro" id="IPR007627">
    <property type="entry name" value="RNA_pol_sigma70_r2"/>
</dbReference>
<organism evidence="7 8">
    <name type="scientific">Dyadobacter luteus</name>
    <dbReference type="NCBI Taxonomy" id="2259619"/>
    <lineage>
        <taxon>Bacteria</taxon>
        <taxon>Pseudomonadati</taxon>
        <taxon>Bacteroidota</taxon>
        <taxon>Cytophagia</taxon>
        <taxon>Cytophagales</taxon>
        <taxon>Spirosomataceae</taxon>
        <taxon>Dyadobacter</taxon>
    </lineage>
</organism>
<dbReference type="GO" id="GO:0006352">
    <property type="term" value="P:DNA-templated transcription initiation"/>
    <property type="evidence" value="ECO:0007669"/>
    <property type="project" value="InterPro"/>
</dbReference>
<dbReference type="Pfam" id="PF04542">
    <property type="entry name" value="Sigma70_r2"/>
    <property type="match status" value="1"/>
</dbReference>
<dbReference type="CDD" id="cd06171">
    <property type="entry name" value="Sigma70_r4"/>
    <property type="match status" value="1"/>
</dbReference>
<evidence type="ECO:0000313" key="7">
    <source>
        <dbReference type="EMBL" id="REA57873.1"/>
    </source>
</evidence>
<dbReference type="GO" id="GO:0016987">
    <property type="term" value="F:sigma factor activity"/>
    <property type="evidence" value="ECO:0007669"/>
    <property type="project" value="UniProtKB-KW"/>
</dbReference>
<evidence type="ECO:0000256" key="1">
    <source>
        <dbReference type="ARBA" id="ARBA00010641"/>
    </source>
</evidence>
<dbReference type="SUPFAM" id="SSF88659">
    <property type="entry name" value="Sigma3 and sigma4 domains of RNA polymerase sigma factors"/>
    <property type="match status" value="1"/>
</dbReference>
<dbReference type="Proteomes" id="UP000256373">
    <property type="component" value="Unassembled WGS sequence"/>
</dbReference>
<dbReference type="AlphaFoldDB" id="A0A3D8Y5L1"/>
<keyword evidence="8" id="KW-1185">Reference proteome</keyword>